<keyword evidence="1" id="KW-0479">Metal-binding</keyword>
<evidence type="ECO:0000256" key="1">
    <source>
        <dbReference type="PROSITE-ProRule" id="PRU00042"/>
    </source>
</evidence>
<evidence type="ECO:0000313" key="3">
    <source>
        <dbReference type="EMBL" id="OCH95998.1"/>
    </source>
</evidence>
<name>A0A8E2DUC8_9APHY</name>
<dbReference type="SMART" id="SM00355">
    <property type="entry name" value="ZnF_C2H2"/>
    <property type="match status" value="2"/>
</dbReference>
<sequence length="251" mass="27652">MSVFALSWSTPSTGAKPYKCGWWPVCKRAFGDKSTCSRHEFTKHLGLVGHKCPVKSCTSSIKRPTDFARHLREKHCIDPKGLDITQFAVYKPGGGPVKKRRKCRSVVSSPDNSLLSCPLDDFTEAGSTSSSSVTPLPETPEMSVQPELLPIELPQIESQPSFVSQQHGLQIGDFFFPDSFEKFDFAPQPQLTITPIVPQAESAQSYPSAGDSLAFDFVSCIDPALMDNAYGGQSQQYFAYPAYLGYHTSFH</sequence>
<dbReference type="OrthoDB" id="654211at2759"/>
<dbReference type="AlphaFoldDB" id="A0A8E2DUC8"/>
<dbReference type="PROSITE" id="PS00028">
    <property type="entry name" value="ZINC_FINGER_C2H2_1"/>
    <property type="match status" value="1"/>
</dbReference>
<dbReference type="InterPro" id="IPR013087">
    <property type="entry name" value="Znf_C2H2_type"/>
</dbReference>
<accession>A0A8E2DUC8</accession>
<keyword evidence="4" id="KW-1185">Reference proteome</keyword>
<dbReference type="Proteomes" id="UP000250043">
    <property type="component" value="Unassembled WGS sequence"/>
</dbReference>
<keyword evidence="1" id="KW-0862">Zinc</keyword>
<dbReference type="PROSITE" id="PS50157">
    <property type="entry name" value="ZINC_FINGER_C2H2_2"/>
    <property type="match status" value="1"/>
</dbReference>
<gene>
    <name evidence="3" type="ORF">OBBRIDRAFT_830592</name>
</gene>
<proteinExistence type="predicted"/>
<feature type="domain" description="C2H2-type" evidence="2">
    <location>
        <begin position="18"/>
        <end position="46"/>
    </location>
</feature>
<keyword evidence="1" id="KW-0863">Zinc-finger</keyword>
<dbReference type="GO" id="GO:0008270">
    <property type="term" value="F:zinc ion binding"/>
    <property type="evidence" value="ECO:0007669"/>
    <property type="project" value="UniProtKB-KW"/>
</dbReference>
<dbReference type="Gene3D" id="3.30.160.60">
    <property type="entry name" value="Classic Zinc Finger"/>
    <property type="match status" value="1"/>
</dbReference>
<protein>
    <recommendedName>
        <fullName evidence="2">C2H2-type domain-containing protein</fullName>
    </recommendedName>
</protein>
<organism evidence="3 4">
    <name type="scientific">Obba rivulosa</name>
    <dbReference type="NCBI Taxonomy" id="1052685"/>
    <lineage>
        <taxon>Eukaryota</taxon>
        <taxon>Fungi</taxon>
        <taxon>Dikarya</taxon>
        <taxon>Basidiomycota</taxon>
        <taxon>Agaricomycotina</taxon>
        <taxon>Agaricomycetes</taxon>
        <taxon>Polyporales</taxon>
        <taxon>Gelatoporiaceae</taxon>
        <taxon>Obba</taxon>
    </lineage>
</organism>
<dbReference type="EMBL" id="KV722333">
    <property type="protein sequence ID" value="OCH95998.1"/>
    <property type="molecule type" value="Genomic_DNA"/>
</dbReference>
<reference evidence="3 4" key="1">
    <citation type="submission" date="2016-07" db="EMBL/GenBank/DDBJ databases">
        <title>Draft genome of the white-rot fungus Obba rivulosa 3A-2.</title>
        <authorList>
            <consortium name="DOE Joint Genome Institute"/>
            <person name="Miettinen O."/>
            <person name="Riley R."/>
            <person name="Acob R."/>
            <person name="Barry K."/>
            <person name="Cullen D."/>
            <person name="De Vries R."/>
            <person name="Hainaut M."/>
            <person name="Hatakka A."/>
            <person name="Henrissat B."/>
            <person name="Hilden K."/>
            <person name="Kuo R."/>
            <person name="Labutti K."/>
            <person name="Lipzen A."/>
            <person name="Makela M.R."/>
            <person name="Sandor L."/>
            <person name="Spatafora J.W."/>
            <person name="Grigoriev I.V."/>
            <person name="Hibbett D.S."/>
        </authorList>
    </citation>
    <scope>NUCLEOTIDE SEQUENCE [LARGE SCALE GENOMIC DNA]</scope>
    <source>
        <strain evidence="3 4">3A-2</strain>
    </source>
</reference>
<evidence type="ECO:0000259" key="2">
    <source>
        <dbReference type="PROSITE" id="PS50157"/>
    </source>
</evidence>
<evidence type="ECO:0000313" key="4">
    <source>
        <dbReference type="Proteomes" id="UP000250043"/>
    </source>
</evidence>